<keyword evidence="3" id="KW-1185">Reference proteome</keyword>
<gene>
    <name evidence="2" type="ORF">EAH76_23050</name>
</gene>
<dbReference type="EMBL" id="RCZC01000013">
    <property type="protein sequence ID" value="TPG46507.1"/>
    <property type="molecule type" value="Genomic_DNA"/>
</dbReference>
<feature type="region of interest" description="Disordered" evidence="1">
    <location>
        <begin position="1"/>
        <end position="22"/>
    </location>
</feature>
<evidence type="ECO:0000256" key="1">
    <source>
        <dbReference type="SAM" id="MobiDB-lite"/>
    </source>
</evidence>
<evidence type="ECO:0000313" key="3">
    <source>
        <dbReference type="Proteomes" id="UP000319931"/>
    </source>
</evidence>
<reference evidence="2 3" key="1">
    <citation type="journal article" date="2019" name="Environ. Microbiol.">
        <title>Species interactions and distinct microbial communities in high Arctic permafrost affected cryosols are associated with the CH4 and CO2 gas fluxes.</title>
        <authorList>
            <person name="Altshuler I."/>
            <person name="Hamel J."/>
            <person name="Turney S."/>
            <person name="Magnuson E."/>
            <person name="Levesque R."/>
            <person name="Greer C."/>
            <person name="Whyte L.G."/>
        </authorList>
    </citation>
    <scope>NUCLEOTIDE SEQUENCE [LARGE SCALE GENOMIC DNA]</scope>
    <source>
        <strain evidence="2 3">E6.1</strain>
    </source>
</reference>
<evidence type="ECO:0000313" key="2">
    <source>
        <dbReference type="EMBL" id="TPG46507.1"/>
    </source>
</evidence>
<dbReference type="AlphaFoldDB" id="A0A502FAU3"/>
<sequence>MQSVFVSPLDDSGRSAKEPARPEKLSVDWQTLEFFDRAIGRLRAEARILFSVEIRGADWIRAPASTHIICDIGFESR</sequence>
<feature type="compositionally biased region" description="Basic and acidic residues" evidence="1">
    <location>
        <begin position="11"/>
        <end position="22"/>
    </location>
</feature>
<dbReference type="Proteomes" id="UP000319931">
    <property type="component" value="Unassembled WGS sequence"/>
</dbReference>
<protein>
    <submittedName>
        <fullName evidence="2">Uncharacterized protein</fullName>
    </submittedName>
</protein>
<accession>A0A502FAU3</accession>
<comment type="caution">
    <text evidence="2">The sequence shown here is derived from an EMBL/GenBank/DDBJ whole genome shotgun (WGS) entry which is preliminary data.</text>
</comment>
<proteinExistence type="predicted"/>
<organism evidence="2 3">
    <name type="scientific">Sphingomonas glacialis</name>
    <dbReference type="NCBI Taxonomy" id="658225"/>
    <lineage>
        <taxon>Bacteria</taxon>
        <taxon>Pseudomonadati</taxon>
        <taxon>Pseudomonadota</taxon>
        <taxon>Alphaproteobacteria</taxon>
        <taxon>Sphingomonadales</taxon>
        <taxon>Sphingomonadaceae</taxon>
        <taxon>Sphingomonas</taxon>
    </lineage>
</organism>
<name>A0A502FAU3_9SPHN</name>